<keyword evidence="2" id="KW-1185">Reference proteome</keyword>
<gene>
    <name evidence="1" type="ORF">QN277_022097</name>
</gene>
<evidence type="ECO:0000313" key="2">
    <source>
        <dbReference type="Proteomes" id="UP001293593"/>
    </source>
</evidence>
<accession>A0AAE1MIE1</accession>
<comment type="caution">
    <text evidence="1">The sequence shown here is derived from an EMBL/GenBank/DDBJ whole genome shotgun (WGS) entry which is preliminary data.</text>
</comment>
<dbReference type="AlphaFoldDB" id="A0AAE1MIE1"/>
<name>A0AAE1MIE1_9FABA</name>
<organism evidence="1 2">
    <name type="scientific">Acacia crassicarpa</name>
    <name type="common">northern wattle</name>
    <dbReference type="NCBI Taxonomy" id="499986"/>
    <lineage>
        <taxon>Eukaryota</taxon>
        <taxon>Viridiplantae</taxon>
        <taxon>Streptophyta</taxon>
        <taxon>Embryophyta</taxon>
        <taxon>Tracheophyta</taxon>
        <taxon>Spermatophyta</taxon>
        <taxon>Magnoliopsida</taxon>
        <taxon>eudicotyledons</taxon>
        <taxon>Gunneridae</taxon>
        <taxon>Pentapetalae</taxon>
        <taxon>rosids</taxon>
        <taxon>fabids</taxon>
        <taxon>Fabales</taxon>
        <taxon>Fabaceae</taxon>
        <taxon>Caesalpinioideae</taxon>
        <taxon>mimosoid clade</taxon>
        <taxon>Acacieae</taxon>
        <taxon>Acacia</taxon>
    </lineage>
</organism>
<evidence type="ECO:0000313" key="1">
    <source>
        <dbReference type="EMBL" id="KAK4268867.1"/>
    </source>
</evidence>
<sequence length="95" mass="10276">MTSSPSGIFIELSRPSISLAHRLLTWSFPGCSLACFKKHKEIPHIKPTLSKLKTGLRSSPPPPSPAFSGVWSSRLTSLSLSLGKSRTKGEETILS</sequence>
<reference evidence="1" key="1">
    <citation type="submission" date="2023-10" db="EMBL/GenBank/DDBJ databases">
        <title>Chromosome-level genome of the transformable northern wattle, Acacia crassicarpa.</title>
        <authorList>
            <person name="Massaro I."/>
            <person name="Sinha N.R."/>
            <person name="Poethig S."/>
            <person name="Leichty A.R."/>
        </authorList>
    </citation>
    <scope>NUCLEOTIDE SEQUENCE</scope>
    <source>
        <strain evidence="1">Acra3RX</strain>
        <tissue evidence="1">Leaf</tissue>
    </source>
</reference>
<dbReference type="Proteomes" id="UP001293593">
    <property type="component" value="Unassembled WGS sequence"/>
</dbReference>
<protein>
    <submittedName>
        <fullName evidence="1">Uncharacterized protein</fullName>
    </submittedName>
</protein>
<dbReference type="EMBL" id="JAWXYG010000006">
    <property type="protein sequence ID" value="KAK4268867.1"/>
    <property type="molecule type" value="Genomic_DNA"/>
</dbReference>
<proteinExistence type="predicted"/>